<evidence type="ECO:0000313" key="2">
    <source>
        <dbReference type="Proteomes" id="UP000653578"/>
    </source>
</evidence>
<gene>
    <name evidence="1" type="ORF">GC096_17590</name>
</gene>
<comment type="caution">
    <text evidence="1">The sequence shown here is derived from an EMBL/GenBank/DDBJ whole genome shotgun (WGS) entry which is preliminary data.</text>
</comment>
<keyword evidence="2" id="KW-1185">Reference proteome</keyword>
<dbReference type="Proteomes" id="UP000653578">
    <property type="component" value="Unassembled WGS sequence"/>
</dbReference>
<protein>
    <submittedName>
        <fullName evidence="1">Uncharacterized protein</fullName>
    </submittedName>
</protein>
<name>A0ABX1XBL3_9BACL</name>
<evidence type="ECO:0000313" key="1">
    <source>
        <dbReference type="EMBL" id="NOU65850.1"/>
    </source>
</evidence>
<organism evidence="1 2">
    <name type="scientific">Paenibacillus plantarum</name>
    <dbReference type="NCBI Taxonomy" id="2654975"/>
    <lineage>
        <taxon>Bacteria</taxon>
        <taxon>Bacillati</taxon>
        <taxon>Bacillota</taxon>
        <taxon>Bacilli</taxon>
        <taxon>Bacillales</taxon>
        <taxon>Paenibacillaceae</taxon>
        <taxon>Paenibacillus</taxon>
    </lineage>
</organism>
<proteinExistence type="predicted"/>
<reference evidence="1 2" key="1">
    <citation type="submission" date="2019-10" db="EMBL/GenBank/DDBJ databases">
        <title>Description of Paenibacillus humi sp. nov.</title>
        <authorList>
            <person name="Carlier A."/>
            <person name="Qi S."/>
        </authorList>
    </citation>
    <scope>NUCLEOTIDE SEQUENCE [LARGE SCALE GENOMIC DNA]</scope>
    <source>
        <strain evidence="1 2">LMG 31461</strain>
    </source>
</reference>
<sequence>MKKYMLIMIFLIIFLLSVWDDRAKMPPTNMQPLSVQKVTFSENHALNKTIRELGLPNLEKNTARERNVRFCGKEPYRVEFGVKIQLLEAEKYLVVLSEKWRNEADHQEKLNRIRFYYVSSEIFELMYQDGSIVATIGDCSDDPYGLKSFQPVSPGVFFPQKELDQLSNIGAEKDAILAFVHAWASKNREELAQLVVPSAMMNEMLDRLTNDRYSYAFTGIDGSIMQSEGGEYCMGVDYRVSDSVEKEEREINNSAICVRPNASGKWNVYMID</sequence>
<accession>A0ABX1XBL3</accession>
<dbReference type="RefSeq" id="WP_171631984.1">
    <property type="nucleotide sequence ID" value="NZ_WHNY01000059.1"/>
</dbReference>
<dbReference type="EMBL" id="WHNY01000059">
    <property type="protein sequence ID" value="NOU65850.1"/>
    <property type="molecule type" value="Genomic_DNA"/>
</dbReference>